<evidence type="ECO:0000256" key="9">
    <source>
        <dbReference type="SAM" id="Phobius"/>
    </source>
</evidence>
<comment type="subcellular location">
    <subcellularLocation>
        <location evidence="1">Membrane</location>
        <topology evidence="1">Multi-pass membrane protein</topology>
    </subcellularLocation>
</comment>
<evidence type="ECO:0000256" key="2">
    <source>
        <dbReference type="ARBA" id="ARBA00007200"/>
    </source>
</evidence>
<dbReference type="InterPro" id="IPR051223">
    <property type="entry name" value="Polycystin"/>
</dbReference>
<feature type="disulfide bond" evidence="7">
    <location>
        <begin position="136"/>
        <end position="150"/>
    </location>
</feature>
<feature type="region of interest" description="Disordered" evidence="8">
    <location>
        <begin position="525"/>
        <end position="547"/>
    </location>
</feature>
<evidence type="ECO:0000256" key="4">
    <source>
        <dbReference type="ARBA" id="ARBA00022989"/>
    </source>
</evidence>
<proteinExistence type="inferred from homology"/>
<dbReference type="InParanoid" id="B4K552"/>
<dbReference type="InterPro" id="IPR003915">
    <property type="entry name" value="PKD_2"/>
</dbReference>
<protein>
    <submittedName>
        <fullName evidence="13">Uncharacterized protein, isoform B</fullName>
    </submittedName>
    <submittedName>
        <fullName evidence="12">Uncharacterized protein, isoform D</fullName>
    </submittedName>
</protein>
<evidence type="ECO:0000256" key="3">
    <source>
        <dbReference type="ARBA" id="ARBA00022692"/>
    </source>
</evidence>
<evidence type="ECO:0000313" key="12">
    <source>
        <dbReference type="EMBL" id="EDW15052.2"/>
    </source>
</evidence>
<dbReference type="HOGENOM" id="CLU_646020_0_0_1"/>
<dbReference type="InterPro" id="IPR013122">
    <property type="entry name" value="PKD1_2_channel"/>
</dbReference>
<keyword evidence="4 9" id="KW-1133">Transmembrane helix</keyword>
<evidence type="ECO:0000259" key="11">
    <source>
        <dbReference type="Pfam" id="PF20519"/>
    </source>
</evidence>
<evidence type="ECO:0000259" key="10">
    <source>
        <dbReference type="Pfam" id="PF08016"/>
    </source>
</evidence>
<evidence type="ECO:0000256" key="5">
    <source>
        <dbReference type="ARBA" id="ARBA00023136"/>
    </source>
</evidence>
<keyword evidence="6" id="KW-0325">Glycoprotein</keyword>
<name>B4K552_DROMO</name>
<evidence type="ECO:0000256" key="1">
    <source>
        <dbReference type="ARBA" id="ARBA00004141"/>
    </source>
</evidence>
<reference evidence="12" key="3">
    <citation type="submission" date="2008-06" db="EMBL/GenBank/DDBJ databases">
        <authorList>
            <consortium name="FlyBase"/>
        </authorList>
    </citation>
    <scope>NUCLEOTIDE SEQUENCE</scope>
    <source>
        <strain evidence="12">TSC#15081-1352.22</strain>
    </source>
</reference>
<gene>
    <name evidence="12" type="primary">Dmoj\GI22993</name>
    <name evidence="12" type="ORF">Dmoj_GI22993</name>
</gene>
<feature type="transmembrane region" description="Helical" evidence="9">
    <location>
        <begin position="453"/>
        <end position="474"/>
    </location>
</feature>
<reference evidence="12" key="2">
    <citation type="journal article" date="2008" name="Bioinformatics">
        <title>Assembly reconciliation.</title>
        <authorList>
            <person name="Zimin A.V."/>
            <person name="Smith D.R."/>
            <person name="Sutton G."/>
            <person name="Yorke J.A."/>
        </authorList>
    </citation>
    <scope>NUCLEOTIDE SEQUENCE</scope>
    <source>
        <strain evidence="12">TSC#15081-1352.22</strain>
    </source>
</reference>
<feature type="transmembrane region" description="Helical" evidence="9">
    <location>
        <begin position="263"/>
        <end position="283"/>
    </location>
</feature>
<feature type="domain" description="Polycystin" evidence="11">
    <location>
        <begin position="76"/>
        <end position="259"/>
    </location>
</feature>
<dbReference type="Proteomes" id="UP000009192">
    <property type="component" value="Unassembled WGS sequence"/>
</dbReference>
<evidence type="ECO:0000313" key="14">
    <source>
        <dbReference type="Proteomes" id="UP000009192"/>
    </source>
</evidence>
<evidence type="ECO:0000256" key="8">
    <source>
        <dbReference type="SAM" id="MobiDB-lite"/>
    </source>
</evidence>
<dbReference type="PANTHER" id="PTHR10877:SF183">
    <property type="entry name" value="AT14535P-RELATED"/>
    <property type="match status" value="1"/>
</dbReference>
<dbReference type="OrthoDB" id="7854714at2759"/>
<feature type="transmembrane region" description="Helical" evidence="9">
    <location>
        <begin position="303"/>
        <end position="324"/>
    </location>
</feature>
<reference evidence="12 14" key="1">
    <citation type="journal article" date="2007" name="Nature">
        <title>Evolution of genes and genomes on the Drosophila phylogeny.</title>
        <authorList>
            <consortium name="Drosophila 12 Genomes Consortium"/>
            <person name="Clark A.G."/>
            <person name="Eisen M.B."/>
            <person name="Smith D.R."/>
            <person name="Bergman C.M."/>
            <person name="Oliver B."/>
            <person name="Markow T.A."/>
            <person name="Kaufman T.C."/>
            <person name="Kellis M."/>
            <person name="Gelbart W."/>
            <person name="Iyer V.N."/>
            <person name="Pollard D.A."/>
            <person name="Sackton T.B."/>
            <person name="Larracuente A.M."/>
            <person name="Singh N.D."/>
            <person name="Abad J.P."/>
            <person name="Abt D.N."/>
            <person name="Adryan B."/>
            <person name="Aguade M."/>
            <person name="Akashi H."/>
            <person name="Anderson W.W."/>
            <person name="Aquadro C.F."/>
            <person name="Ardell D.H."/>
            <person name="Arguello R."/>
            <person name="Artieri C.G."/>
            <person name="Barbash D.A."/>
            <person name="Barker D."/>
            <person name="Barsanti P."/>
            <person name="Batterham P."/>
            <person name="Batzoglou S."/>
            <person name="Begun D."/>
            <person name="Bhutkar A."/>
            <person name="Blanco E."/>
            <person name="Bosak S.A."/>
            <person name="Bradley R.K."/>
            <person name="Brand A.D."/>
            <person name="Brent M.R."/>
            <person name="Brooks A.N."/>
            <person name="Brown R.H."/>
            <person name="Butlin R.K."/>
            <person name="Caggese C."/>
            <person name="Calvi B.R."/>
            <person name="Bernardo de Carvalho A."/>
            <person name="Caspi A."/>
            <person name="Castrezana S."/>
            <person name="Celniker S.E."/>
            <person name="Chang J.L."/>
            <person name="Chapple C."/>
            <person name="Chatterji S."/>
            <person name="Chinwalla A."/>
            <person name="Civetta A."/>
            <person name="Clifton S.W."/>
            <person name="Comeron J.M."/>
            <person name="Costello J.C."/>
            <person name="Coyne J.A."/>
            <person name="Daub J."/>
            <person name="David R.G."/>
            <person name="Delcher A.L."/>
            <person name="Delehaunty K."/>
            <person name="Do C.B."/>
            <person name="Ebling H."/>
            <person name="Edwards K."/>
            <person name="Eickbush T."/>
            <person name="Evans J.D."/>
            <person name="Filipski A."/>
            <person name="Findeiss S."/>
            <person name="Freyhult E."/>
            <person name="Fulton L."/>
            <person name="Fulton R."/>
            <person name="Garcia A.C."/>
            <person name="Gardiner A."/>
            <person name="Garfield D.A."/>
            <person name="Garvin B.E."/>
            <person name="Gibson G."/>
            <person name="Gilbert D."/>
            <person name="Gnerre S."/>
            <person name="Godfrey J."/>
            <person name="Good R."/>
            <person name="Gotea V."/>
            <person name="Gravely B."/>
            <person name="Greenberg A.J."/>
            <person name="Griffiths-Jones S."/>
            <person name="Gross S."/>
            <person name="Guigo R."/>
            <person name="Gustafson E.A."/>
            <person name="Haerty W."/>
            <person name="Hahn M.W."/>
            <person name="Halligan D.L."/>
            <person name="Halpern A.L."/>
            <person name="Halter G.M."/>
            <person name="Han M.V."/>
            <person name="Heger A."/>
            <person name="Hillier L."/>
            <person name="Hinrichs A.S."/>
            <person name="Holmes I."/>
            <person name="Hoskins R.A."/>
            <person name="Hubisz M.J."/>
            <person name="Hultmark D."/>
            <person name="Huntley M.A."/>
            <person name="Jaffe D.B."/>
            <person name="Jagadeeshan S."/>
            <person name="Jeck W.R."/>
            <person name="Johnson J."/>
            <person name="Jones C.D."/>
            <person name="Jordan W.C."/>
            <person name="Karpen G.H."/>
            <person name="Kataoka E."/>
            <person name="Keightley P.D."/>
            <person name="Kheradpour P."/>
            <person name="Kirkness E.F."/>
            <person name="Koerich L.B."/>
            <person name="Kristiansen K."/>
            <person name="Kudrna D."/>
            <person name="Kulathinal R.J."/>
            <person name="Kumar S."/>
            <person name="Kwok R."/>
            <person name="Lander E."/>
            <person name="Langley C.H."/>
            <person name="Lapoint R."/>
            <person name="Lazzaro B.P."/>
            <person name="Lee S.J."/>
            <person name="Levesque L."/>
            <person name="Li R."/>
            <person name="Lin C.F."/>
            <person name="Lin M.F."/>
            <person name="Lindblad-Toh K."/>
            <person name="Llopart A."/>
            <person name="Long M."/>
            <person name="Low L."/>
            <person name="Lozovsky E."/>
            <person name="Lu J."/>
            <person name="Luo M."/>
            <person name="Machado C.A."/>
            <person name="Makalowski W."/>
            <person name="Marzo M."/>
            <person name="Matsuda M."/>
            <person name="Matzkin L."/>
            <person name="McAllister B."/>
            <person name="McBride C.S."/>
            <person name="McKernan B."/>
            <person name="McKernan K."/>
            <person name="Mendez-Lago M."/>
            <person name="Minx P."/>
            <person name="Mollenhauer M.U."/>
            <person name="Montooth K."/>
            <person name="Mount S.M."/>
            <person name="Mu X."/>
            <person name="Myers E."/>
            <person name="Negre B."/>
            <person name="Newfeld S."/>
            <person name="Nielsen R."/>
            <person name="Noor M.A."/>
            <person name="O'Grady P."/>
            <person name="Pachter L."/>
            <person name="Papaceit M."/>
            <person name="Parisi M.J."/>
            <person name="Parisi M."/>
            <person name="Parts L."/>
            <person name="Pedersen J.S."/>
            <person name="Pesole G."/>
            <person name="Phillippy A.M."/>
            <person name="Ponting C.P."/>
            <person name="Pop M."/>
            <person name="Porcelli D."/>
            <person name="Powell J.R."/>
            <person name="Prohaska S."/>
            <person name="Pruitt K."/>
            <person name="Puig M."/>
            <person name="Quesneville H."/>
            <person name="Ram K.R."/>
            <person name="Rand D."/>
            <person name="Rasmussen M.D."/>
            <person name="Reed L.K."/>
            <person name="Reenan R."/>
            <person name="Reily A."/>
            <person name="Remington K.A."/>
            <person name="Rieger T.T."/>
            <person name="Ritchie M.G."/>
            <person name="Robin C."/>
            <person name="Rogers Y.H."/>
            <person name="Rohde C."/>
            <person name="Rozas J."/>
            <person name="Rubenfield M.J."/>
            <person name="Ruiz A."/>
            <person name="Russo S."/>
            <person name="Salzberg S.L."/>
            <person name="Sanchez-Gracia A."/>
            <person name="Saranga D.J."/>
            <person name="Sato H."/>
            <person name="Schaeffer S.W."/>
            <person name="Schatz M.C."/>
            <person name="Schlenke T."/>
            <person name="Schwartz R."/>
            <person name="Segarra C."/>
            <person name="Singh R.S."/>
            <person name="Sirot L."/>
            <person name="Sirota M."/>
            <person name="Sisneros N.B."/>
            <person name="Smith C.D."/>
            <person name="Smith T.F."/>
            <person name="Spieth J."/>
            <person name="Stage D.E."/>
            <person name="Stark A."/>
            <person name="Stephan W."/>
            <person name="Strausberg R.L."/>
            <person name="Strempel S."/>
            <person name="Sturgill D."/>
            <person name="Sutton G."/>
            <person name="Sutton G.G."/>
            <person name="Tao W."/>
            <person name="Teichmann S."/>
            <person name="Tobari Y.N."/>
            <person name="Tomimura Y."/>
            <person name="Tsolas J.M."/>
            <person name="Valente V.L."/>
            <person name="Venter E."/>
            <person name="Venter J.C."/>
            <person name="Vicario S."/>
            <person name="Vieira F.G."/>
            <person name="Vilella A.J."/>
            <person name="Villasante A."/>
            <person name="Walenz B."/>
            <person name="Wang J."/>
            <person name="Wasserman M."/>
            <person name="Watts T."/>
            <person name="Wilson D."/>
            <person name="Wilson R.K."/>
            <person name="Wing R.A."/>
            <person name="Wolfner M.F."/>
            <person name="Wong A."/>
            <person name="Wong G.K."/>
            <person name="Wu C.I."/>
            <person name="Wu G."/>
            <person name="Yamamoto D."/>
            <person name="Yang H.P."/>
            <person name="Yang S.P."/>
            <person name="Yorke J.A."/>
            <person name="Yoshida K."/>
            <person name="Zdobnov E."/>
            <person name="Zhang P."/>
            <person name="Zhang Y."/>
            <person name="Zimin A.V."/>
            <person name="Baldwin J."/>
            <person name="Abdouelleil A."/>
            <person name="Abdulkadir J."/>
            <person name="Abebe A."/>
            <person name="Abera B."/>
            <person name="Abreu J."/>
            <person name="Acer S.C."/>
            <person name="Aftuck L."/>
            <person name="Alexander A."/>
            <person name="An P."/>
            <person name="Anderson E."/>
            <person name="Anderson S."/>
            <person name="Arachi H."/>
            <person name="Azer M."/>
            <person name="Bachantsang P."/>
            <person name="Barry A."/>
            <person name="Bayul T."/>
            <person name="Berlin A."/>
            <person name="Bessette D."/>
            <person name="Bloom T."/>
            <person name="Blye J."/>
            <person name="Boguslavskiy L."/>
            <person name="Bonnet C."/>
            <person name="Boukhgalter B."/>
            <person name="Bourzgui I."/>
            <person name="Brown A."/>
            <person name="Cahill P."/>
            <person name="Channer S."/>
            <person name="Cheshatsang Y."/>
            <person name="Chuda L."/>
            <person name="Citroen M."/>
            <person name="Collymore A."/>
            <person name="Cooke P."/>
            <person name="Costello M."/>
            <person name="D'Aco K."/>
            <person name="Daza R."/>
            <person name="De Haan G."/>
            <person name="DeGray S."/>
            <person name="DeMaso C."/>
            <person name="Dhargay N."/>
            <person name="Dooley K."/>
            <person name="Dooley E."/>
            <person name="Doricent M."/>
            <person name="Dorje P."/>
            <person name="Dorjee K."/>
            <person name="Dupes A."/>
            <person name="Elong R."/>
            <person name="Falk J."/>
            <person name="Farina A."/>
            <person name="Faro S."/>
            <person name="Ferguson D."/>
            <person name="Fisher S."/>
            <person name="Foley C.D."/>
            <person name="Franke A."/>
            <person name="Friedrich D."/>
            <person name="Gadbois L."/>
            <person name="Gearin G."/>
            <person name="Gearin C.R."/>
            <person name="Giannoukos G."/>
            <person name="Goode T."/>
            <person name="Graham J."/>
            <person name="Grandbois E."/>
            <person name="Grewal S."/>
            <person name="Gyaltsen K."/>
            <person name="Hafez N."/>
            <person name="Hagos B."/>
            <person name="Hall J."/>
            <person name="Henson C."/>
            <person name="Hollinger A."/>
            <person name="Honan T."/>
            <person name="Huard M.D."/>
            <person name="Hughes L."/>
            <person name="Hurhula B."/>
            <person name="Husby M.E."/>
            <person name="Kamat A."/>
            <person name="Kanga B."/>
            <person name="Kashin S."/>
            <person name="Khazanovich D."/>
            <person name="Kisner P."/>
            <person name="Lance K."/>
            <person name="Lara M."/>
            <person name="Lee W."/>
            <person name="Lennon N."/>
            <person name="Letendre F."/>
            <person name="LeVine R."/>
            <person name="Lipovsky A."/>
            <person name="Liu X."/>
            <person name="Liu J."/>
            <person name="Liu S."/>
            <person name="Lokyitsang T."/>
            <person name="Lokyitsang Y."/>
            <person name="Lubonja R."/>
            <person name="Lui A."/>
            <person name="MacDonald P."/>
            <person name="Magnisalis V."/>
            <person name="Maru K."/>
            <person name="Matthews C."/>
            <person name="McCusker W."/>
            <person name="McDonough S."/>
            <person name="Mehta T."/>
            <person name="Meldrim J."/>
            <person name="Meneus L."/>
            <person name="Mihai O."/>
            <person name="Mihalev A."/>
            <person name="Mihova T."/>
            <person name="Mittelman R."/>
            <person name="Mlenga V."/>
            <person name="Montmayeur A."/>
            <person name="Mulrain L."/>
            <person name="Navidi A."/>
            <person name="Naylor J."/>
            <person name="Negash T."/>
            <person name="Nguyen T."/>
            <person name="Nguyen N."/>
            <person name="Nicol R."/>
            <person name="Norbu C."/>
            <person name="Norbu N."/>
            <person name="Novod N."/>
            <person name="O'Neill B."/>
            <person name="Osman S."/>
            <person name="Markiewicz E."/>
            <person name="Oyono O.L."/>
            <person name="Patti C."/>
            <person name="Phunkhang P."/>
            <person name="Pierre F."/>
            <person name="Priest M."/>
            <person name="Raghuraman S."/>
            <person name="Rege F."/>
            <person name="Reyes R."/>
            <person name="Rise C."/>
            <person name="Rogov P."/>
            <person name="Ross K."/>
            <person name="Ryan E."/>
            <person name="Settipalli S."/>
            <person name="Shea T."/>
            <person name="Sherpa N."/>
            <person name="Shi L."/>
            <person name="Shih D."/>
            <person name="Sparrow T."/>
            <person name="Spaulding J."/>
            <person name="Stalker J."/>
            <person name="Stange-Thomann N."/>
            <person name="Stavropoulos S."/>
            <person name="Stone C."/>
            <person name="Strader C."/>
            <person name="Tesfaye S."/>
            <person name="Thomson T."/>
            <person name="Thoulutsang Y."/>
            <person name="Thoulutsang D."/>
            <person name="Topham K."/>
            <person name="Topping I."/>
            <person name="Tsamla T."/>
            <person name="Vassiliev H."/>
            <person name="Vo A."/>
            <person name="Wangchuk T."/>
            <person name="Wangdi T."/>
            <person name="Weiand M."/>
            <person name="Wilkinson J."/>
            <person name="Wilson A."/>
            <person name="Yadav S."/>
            <person name="Young G."/>
            <person name="Yu Q."/>
            <person name="Zembek L."/>
            <person name="Zhong D."/>
            <person name="Zimmer A."/>
            <person name="Zwirko Z."/>
            <person name="Jaffe D.B."/>
            <person name="Alvarez P."/>
            <person name="Brockman W."/>
            <person name="Butler J."/>
            <person name="Chin C."/>
            <person name="Gnerre S."/>
            <person name="Grabherr M."/>
            <person name="Kleber M."/>
            <person name="Mauceli E."/>
            <person name="MacCallum I."/>
        </authorList>
    </citation>
    <scope>NUCLEOTIDE SEQUENCE [LARGE SCALE GENOMIC DNA]</scope>
    <source>
        <strain evidence="12">TSC#15081-1352.22</strain>
        <strain evidence="14">Tucson 15081-1352.22</strain>
    </source>
</reference>
<accession>B4K552</accession>
<comment type="similarity">
    <text evidence="2">Belongs to the polycystin family.</text>
</comment>
<dbReference type="InterPro" id="IPR046791">
    <property type="entry name" value="Polycystin_dom"/>
</dbReference>
<evidence type="ECO:0000256" key="7">
    <source>
        <dbReference type="PIRSR" id="PIRSR603915-2"/>
    </source>
</evidence>
<organism evidence="12 14">
    <name type="scientific">Drosophila mojavensis</name>
    <name type="common">Fruit fly</name>
    <dbReference type="NCBI Taxonomy" id="7230"/>
    <lineage>
        <taxon>Eukaryota</taxon>
        <taxon>Metazoa</taxon>
        <taxon>Ecdysozoa</taxon>
        <taxon>Arthropoda</taxon>
        <taxon>Hexapoda</taxon>
        <taxon>Insecta</taxon>
        <taxon>Pterygota</taxon>
        <taxon>Neoptera</taxon>
        <taxon>Endopterygota</taxon>
        <taxon>Diptera</taxon>
        <taxon>Brachycera</taxon>
        <taxon>Muscomorpha</taxon>
        <taxon>Ephydroidea</taxon>
        <taxon>Drosophilidae</taxon>
        <taxon>Drosophila</taxon>
    </lineage>
</organism>
<dbReference type="Gene3D" id="1.10.287.70">
    <property type="match status" value="1"/>
</dbReference>
<keyword evidence="3 9" id="KW-0812">Transmembrane</keyword>
<feature type="transmembrane region" description="Helical" evidence="9">
    <location>
        <begin position="21"/>
        <end position="40"/>
    </location>
</feature>
<dbReference type="PANTHER" id="PTHR10877">
    <property type="entry name" value="POLYCYSTIN FAMILY MEMBER"/>
    <property type="match status" value="1"/>
</dbReference>
<feature type="transmembrane region" description="Helical" evidence="9">
    <location>
        <begin position="355"/>
        <end position="375"/>
    </location>
</feature>
<keyword evidence="5 9" id="KW-0472">Membrane</keyword>
<evidence type="ECO:0000256" key="6">
    <source>
        <dbReference type="ARBA" id="ARBA00023180"/>
    </source>
</evidence>
<feature type="domain" description="Polycystin cation channel PKD1/PKD2" evidence="10">
    <location>
        <begin position="273"/>
        <end position="478"/>
    </location>
</feature>
<keyword evidence="14" id="KW-1185">Reference proteome</keyword>
<dbReference type="Pfam" id="PF08016">
    <property type="entry name" value="PKD_channel"/>
    <property type="match status" value="1"/>
</dbReference>
<dbReference type="PRINTS" id="PR01433">
    <property type="entry name" value="POLYCYSTIN2"/>
</dbReference>
<evidence type="ECO:0000313" key="13">
    <source>
        <dbReference type="EMBL" id="KRG01332.1"/>
    </source>
</evidence>
<dbReference type="EMBL" id="CH933806">
    <property type="protein sequence ID" value="KRG01332.1"/>
    <property type="molecule type" value="Genomic_DNA"/>
</dbReference>
<feature type="transmembrane region" description="Helical" evidence="9">
    <location>
        <begin position="395"/>
        <end position="418"/>
    </location>
</feature>
<dbReference type="AlphaFoldDB" id="B4K552"/>
<sequence>MPARYTKKPSYQILSERIIQNIITEFFILLILLVCTQIITENVVHKYSYYSYKQAKRAFVQESNYREPHRYIGPAFANVQKIWDIWDFASFNFLNIIHHEQNFTGEKKDQFPFVFNMGLMIGVPRLRQIRVKESRCPQKISFIDIHAKKCYPNYLPKSEFKGTFQQIDYVADAKSLKPTYVTYTGGGFSINLQHDYTDNRKILRNLIKARWIDSATRLLVIEFSIYFQDINMFQVLKLMFEIMPTGLVMPSAFIQGIQLTSFLTLTPVTISAGAIFSIIVIYYTYVEIREIKWVGPSAYKNNFYNYVDVLFLIAAYCVLFYNVWHIVTIKEIEKVYAKNHKRYINMDKLSTGWNVYLHMLGIMNALVWLKPIRFVSFHRSIQQVLAAMRVSIKSILGLCFFCLISIYAFAQLGCIAFSQSNEEYTTEFSSIVAQIRFLMSDISYTSLEDAHRVLAPFFFVVLAVISYAIILNLFKAIYLSADSDVKKQLIINDMVIARMLQAGFKRYLCFWRKRKTAQINLTPRLRPTEKSPGISAEDQAKPTSNSNQQMKIVTELRDLIAVQSENCARIEHMMEVFFDIMENIEKLHNINKISTERKNN</sequence>
<dbReference type="GO" id="GO:0005509">
    <property type="term" value="F:calcium ion binding"/>
    <property type="evidence" value="ECO:0007669"/>
    <property type="project" value="InterPro"/>
</dbReference>
<dbReference type="Pfam" id="PF20519">
    <property type="entry name" value="Polycystin_dom"/>
    <property type="match status" value="1"/>
</dbReference>
<dbReference type="GO" id="GO:0016020">
    <property type="term" value="C:membrane"/>
    <property type="evidence" value="ECO:0007669"/>
    <property type="project" value="UniProtKB-SubCell"/>
</dbReference>
<dbReference type="EMBL" id="CH933806">
    <property type="protein sequence ID" value="EDW15052.2"/>
    <property type="molecule type" value="Genomic_DNA"/>
</dbReference>